<comment type="caution">
    <text evidence="8">The sequence shown here is derived from an EMBL/GenBank/DDBJ whole genome shotgun (WGS) entry which is preliminary data.</text>
</comment>
<organism evidence="8 9">
    <name type="scientific">Rhodovulum adriaticum</name>
    <name type="common">Rhodopseudomonas adriatica</name>
    <dbReference type="NCBI Taxonomy" id="35804"/>
    <lineage>
        <taxon>Bacteria</taxon>
        <taxon>Pseudomonadati</taxon>
        <taxon>Pseudomonadota</taxon>
        <taxon>Alphaproteobacteria</taxon>
        <taxon>Rhodobacterales</taxon>
        <taxon>Paracoccaceae</taxon>
        <taxon>Rhodovulum</taxon>
    </lineage>
</organism>
<name>A0A4R2NKT0_RHOAD</name>
<dbReference type="InterPro" id="IPR003400">
    <property type="entry name" value="ExbD"/>
</dbReference>
<proteinExistence type="inferred from homology"/>
<dbReference type="Pfam" id="PF02472">
    <property type="entry name" value="ExbD"/>
    <property type="match status" value="1"/>
</dbReference>
<evidence type="ECO:0000256" key="6">
    <source>
        <dbReference type="ARBA" id="ARBA00023136"/>
    </source>
</evidence>
<evidence type="ECO:0000313" key="8">
    <source>
        <dbReference type="EMBL" id="TCP21992.1"/>
    </source>
</evidence>
<evidence type="ECO:0000256" key="7">
    <source>
        <dbReference type="RuleBase" id="RU003879"/>
    </source>
</evidence>
<dbReference type="Proteomes" id="UP000295733">
    <property type="component" value="Unassembled WGS sequence"/>
</dbReference>
<accession>A0A4R2NKT0</accession>
<evidence type="ECO:0000256" key="4">
    <source>
        <dbReference type="ARBA" id="ARBA00022692"/>
    </source>
</evidence>
<sequence>MRLPDPARRPARESVVPMINVVFLLLVFFMISAQLAPPDPFEVTPPAATSDDPAQGAAVLHVAQDGALAYGAARGEAVFAALDEAEIEGPLTIRADKAAPGQAIAALIARLSAAGIGPLELIAEGG</sequence>
<dbReference type="GO" id="GO:0022857">
    <property type="term" value="F:transmembrane transporter activity"/>
    <property type="evidence" value="ECO:0007669"/>
    <property type="project" value="InterPro"/>
</dbReference>
<evidence type="ECO:0000313" key="9">
    <source>
        <dbReference type="Proteomes" id="UP000295733"/>
    </source>
</evidence>
<keyword evidence="4 7" id="KW-0812">Transmembrane</keyword>
<reference evidence="8 9" key="1">
    <citation type="submission" date="2019-03" db="EMBL/GenBank/DDBJ databases">
        <title>Genomic Encyclopedia of Type Strains, Phase IV (KMG-IV): sequencing the most valuable type-strain genomes for metagenomic binning, comparative biology and taxonomic classification.</title>
        <authorList>
            <person name="Goeker M."/>
        </authorList>
    </citation>
    <scope>NUCLEOTIDE SEQUENCE [LARGE SCALE GENOMIC DNA]</scope>
    <source>
        <strain evidence="8 9">DSM 2781</strain>
    </source>
</reference>
<dbReference type="GO" id="GO:0015031">
    <property type="term" value="P:protein transport"/>
    <property type="evidence" value="ECO:0007669"/>
    <property type="project" value="UniProtKB-KW"/>
</dbReference>
<dbReference type="AlphaFoldDB" id="A0A4R2NKT0"/>
<comment type="subcellular location">
    <subcellularLocation>
        <location evidence="1">Cell membrane</location>
        <topology evidence="1">Single-pass membrane protein</topology>
    </subcellularLocation>
    <subcellularLocation>
        <location evidence="7">Cell membrane</location>
        <topology evidence="7">Single-pass type II membrane protein</topology>
    </subcellularLocation>
</comment>
<evidence type="ECO:0000256" key="2">
    <source>
        <dbReference type="ARBA" id="ARBA00005811"/>
    </source>
</evidence>
<dbReference type="PANTHER" id="PTHR30558">
    <property type="entry name" value="EXBD MEMBRANE COMPONENT OF PMF-DRIVEN MACROMOLECULE IMPORT SYSTEM"/>
    <property type="match status" value="1"/>
</dbReference>
<dbReference type="OrthoDB" id="8479787at2"/>
<dbReference type="EMBL" id="SLXL01000008">
    <property type="protein sequence ID" value="TCP21992.1"/>
    <property type="molecule type" value="Genomic_DNA"/>
</dbReference>
<dbReference type="GO" id="GO:0005886">
    <property type="term" value="C:plasma membrane"/>
    <property type="evidence" value="ECO:0007669"/>
    <property type="project" value="UniProtKB-SubCell"/>
</dbReference>
<protein>
    <submittedName>
        <fullName evidence="8">Outer membrane transport energization protein ExbD</fullName>
    </submittedName>
</protein>
<dbReference type="RefSeq" id="WP_132603818.1">
    <property type="nucleotide sequence ID" value="NZ_NRRP01000050.1"/>
</dbReference>
<keyword evidence="7" id="KW-0653">Protein transport</keyword>
<evidence type="ECO:0000256" key="1">
    <source>
        <dbReference type="ARBA" id="ARBA00004162"/>
    </source>
</evidence>
<keyword evidence="6" id="KW-0472">Membrane</keyword>
<gene>
    <name evidence="8" type="ORF">EV656_10838</name>
</gene>
<keyword evidence="3" id="KW-1003">Cell membrane</keyword>
<evidence type="ECO:0000256" key="3">
    <source>
        <dbReference type="ARBA" id="ARBA00022475"/>
    </source>
</evidence>
<keyword evidence="9" id="KW-1185">Reference proteome</keyword>
<evidence type="ECO:0000256" key="5">
    <source>
        <dbReference type="ARBA" id="ARBA00022989"/>
    </source>
</evidence>
<keyword evidence="5" id="KW-1133">Transmembrane helix</keyword>
<keyword evidence="7" id="KW-0813">Transport</keyword>
<comment type="similarity">
    <text evidence="2 7">Belongs to the ExbD/TolR family.</text>
</comment>